<dbReference type="NCBIfam" id="TIGR01218">
    <property type="entry name" value="Gpos_tandem_5TM"/>
    <property type="match status" value="1"/>
</dbReference>
<comment type="caution">
    <text evidence="2">The sequence shown here is derived from an EMBL/GenBank/DDBJ whole genome shotgun (WGS) entry which is preliminary data.</text>
</comment>
<accession>A0ABU5CCQ0</accession>
<keyword evidence="3" id="KW-1185">Reference proteome</keyword>
<keyword evidence="1" id="KW-1133">Transmembrane helix</keyword>
<dbReference type="RefSeq" id="WP_306067613.1">
    <property type="nucleotide sequence ID" value="NZ_JAROCA020000001.1"/>
</dbReference>
<evidence type="ECO:0000313" key="2">
    <source>
        <dbReference type="EMBL" id="MDY0404079.1"/>
    </source>
</evidence>
<feature type="transmembrane region" description="Helical" evidence="1">
    <location>
        <begin position="32"/>
        <end position="49"/>
    </location>
</feature>
<dbReference type="Proteomes" id="UP001228376">
    <property type="component" value="Unassembled WGS sequence"/>
</dbReference>
<organism evidence="2 3">
    <name type="scientific">Tigheibacillus jepli</name>
    <dbReference type="NCBI Taxonomy" id="3035914"/>
    <lineage>
        <taxon>Bacteria</taxon>
        <taxon>Bacillati</taxon>
        <taxon>Bacillota</taxon>
        <taxon>Bacilli</taxon>
        <taxon>Bacillales</taxon>
        <taxon>Bacillaceae</taxon>
        <taxon>Tigheibacillus</taxon>
    </lineage>
</organism>
<keyword evidence="1" id="KW-0472">Membrane</keyword>
<gene>
    <name evidence="2" type="ORF">P5G51_000425</name>
</gene>
<feature type="transmembrane region" description="Helical" evidence="1">
    <location>
        <begin position="70"/>
        <end position="93"/>
    </location>
</feature>
<feature type="transmembrane region" description="Helical" evidence="1">
    <location>
        <begin position="152"/>
        <end position="174"/>
    </location>
</feature>
<evidence type="ECO:0000256" key="1">
    <source>
        <dbReference type="SAM" id="Phobius"/>
    </source>
</evidence>
<protein>
    <submittedName>
        <fullName evidence="2">DUF443 family protein</fullName>
    </submittedName>
</protein>
<reference evidence="2 3" key="1">
    <citation type="submission" date="2023-10" db="EMBL/GenBank/DDBJ databases">
        <title>179-bfca-hs.</title>
        <authorList>
            <person name="Miliotis G."/>
            <person name="Sengupta P."/>
            <person name="Hameed A."/>
            <person name="Chuvochina M."/>
            <person name="Mcdonagh F."/>
            <person name="Simpson A.C."/>
            <person name="Singh N.K."/>
            <person name="Rekha P.D."/>
            <person name="Raman K."/>
            <person name="Hugenholtz P."/>
            <person name="Venkateswaran K."/>
        </authorList>
    </citation>
    <scope>NUCLEOTIDE SEQUENCE [LARGE SCALE GENOMIC DNA]</scope>
    <source>
        <strain evidence="2 3">179-BFC-A-HS</strain>
    </source>
</reference>
<dbReference type="InterPro" id="IPR005915">
    <property type="entry name" value="Tandem_5TM"/>
</dbReference>
<evidence type="ECO:0000313" key="3">
    <source>
        <dbReference type="Proteomes" id="UP001228376"/>
    </source>
</evidence>
<keyword evidence="1" id="KW-0812">Transmembrane</keyword>
<dbReference type="Pfam" id="PF04276">
    <property type="entry name" value="DUF443"/>
    <property type="match status" value="1"/>
</dbReference>
<feature type="transmembrane region" description="Helical" evidence="1">
    <location>
        <begin position="180"/>
        <end position="203"/>
    </location>
</feature>
<sequence length="216" mass="25308">MEADIQYVHKNNRYKLLRVNGENYIIDVDRPYWIIFFPIVYWFFPHTVFKIDRTILKQLQTPIKQTKTSYFSIFGAGISLLLANLLSPLMNYFDIQTTPLVNTIILVPFLLVVLFFRFHLSKHNQKKLYHVVPLDQLQPEKIWIRPKSVKHFLGVVFFYLFLLAFAVLSCSTFIDPGNIMMLLFSLIVIFLVLIMNMATTVVGKTKVKFSHSKKVV</sequence>
<feature type="transmembrane region" description="Helical" evidence="1">
    <location>
        <begin position="99"/>
        <end position="120"/>
    </location>
</feature>
<proteinExistence type="predicted"/>
<dbReference type="EMBL" id="JAROCA020000001">
    <property type="protein sequence ID" value="MDY0404079.1"/>
    <property type="molecule type" value="Genomic_DNA"/>
</dbReference>
<name>A0ABU5CCQ0_9BACI</name>